<reference evidence="2 3" key="1">
    <citation type="submission" date="2014-08" db="EMBL/GenBank/DDBJ databases">
        <title>Whole genome shotgun sequence of Rhizobium rubi NBRC 13261.</title>
        <authorList>
            <person name="Katano-Makiyama Y."/>
            <person name="Hosoyama A."/>
            <person name="Hashimoto M."/>
            <person name="Hosoyama Y."/>
            <person name="Noguchi M."/>
            <person name="Tsuchikane K."/>
            <person name="Uohara A."/>
            <person name="Ohji S."/>
            <person name="Ichikawa N."/>
            <person name="Kimura A."/>
            <person name="Yamazoe A."/>
            <person name="Fujita N."/>
        </authorList>
    </citation>
    <scope>NUCLEOTIDE SEQUENCE [LARGE SCALE GENOMIC DNA]</scope>
    <source>
        <strain evidence="2 3">NBRC 13261</strain>
    </source>
</reference>
<dbReference type="InterPro" id="IPR051678">
    <property type="entry name" value="AGP_Transferase"/>
</dbReference>
<dbReference type="PANTHER" id="PTHR21310:SF42">
    <property type="entry name" value="BIFUNCTIONAL AAC_APH"/>
    <property type="match status" value="1"/>
</dbReference>
<dbReference type="InterPro" id="IPR002575">
    <property type="entry name" value="Aminoglycoside_PTrfase"/>
</dbReference>
<organism evidence="2 3">
    <name type="scientific">Agrobacterium rubi TR3 = NBRC 13261</name>
    <dbReference type="NCBI Taxonomy" id="1368415"/>
    <lineage>
        <taxon>Bacteria</taxon>
        <taxon>Pseudomonadati</taxon>
        <taxon>Pseudomonadota</taxon>
        <taxon>Alphaproteobacteria</taxon>
        <taxon>Hyphomicrobiales</taxon>
        <taxon>Rhizobiaceae</taxon>
        <taxon>Rhizobium/Agrobacterium group</taxon>
        <taxon>Agrobacterium</taxon>
    </lineage>
</organism>
<comment type="caution">
    <text evidence="2">The sequence shown here is derived from an EMBL/GenBank/DDBJ whole genome shotgun (WGS) entry which is preliminary data.</text>
</comment>
<sequence length="298" mass="33174">MDDRIEVSAETVAALVTEQFPQWAHLPVTPVEHSGWDNRSFRLGETMLVRLPSAMHYVSQVEKEQRWLPYLAARLPLPIPEPLALGQPGQGFPWNWSIYRWLDGTPLALTLHQTDLDLLARDVAGFLTALQAVDASNGPAAGSQNFHRGGSLNVYSDETEAAIIALSDEIDADVARDIWAKAVASEWQGAPVWVHGDIAEGNLLMENGRLVAVIDFGSSAVGDPSTDLILAWTVLDKDSRRVFRDLLPLDPQTWQRARGWALWKALITLAAQRSNETLLAKWSRRTIREVFSDHLENS</sequence>
<dbReference type="Gene3D" id="3.90.1200.10">
    <property type="match status" value="1"/>
</dbReference>
<name>A0A081CRF0_9HYPH</name>
<dbReference type="EMBL" id="BBJU01000004">
    <property type="protein sequence ID" value="GAK69246.1"/>
    <property type="molecule type" value="Genomic_DNA"/>
</dbReference>
<dbReference type="PANTHER" id="PTHR21310">
    <property type="entry name" value="AMINOGLYCOSIDE PHOSPHOTRANSFERASE-RELATED-RELATED"/>
    <property type="match status" value="1"/>
</dbReference>
<evidence type="ECO:0000313" key="2">
    <source>
        <dbReference type="EMBL" id="GAK69246.1"/>
    </source>
</evidence>
<protein>
    <recommendedName>
        <fullName evidence="1">Aminoglycoside phosphotransferase domain-containing protein</fullName>
    </recommendedName>
</protein>
<dbReference type="SUPFAM" id="SSF56112">
    <property type="entry name" value="Protein kinase-like (PK-like)"/>
    <property type="match status" value="1"/>
</dbReference>
<evidence type="ECO:0000313" key="3">
    <source>
        <dbReference type="Proteomes" id="UP000028701"/>
    </source>
</evidence>
<dbReference type="OrthoDB" id="3806873at2"/>
<proteinExistence type="predicted"/>
<dbReference type="eggNOG" id="COG3173">
    <property type="taxonomic scope" value="Bacteria"/>
</dbReference>
<accession>A0A081CRF0</accession>
<dbReference type="Proteomes" id="UP000028701">
    <property type="component" value="Unassembled WGS sequence"/>
</dbReference>
<dbReference type="AlphaFoldDB" id="A0A081CRF0"/>
<dbReference type="InterPro" id="IPR011009">
    <property type="entry name" value="Kinase-like_dom_sf"/>
</dbReference>
<dbReference type="RefSeq" id="WP_045228848.1">
    <property type="nucleotide sequence ID" value="NZ_BBJU01000004.1"/>
</dbReference>
<evidence type="ECO:0000259" key="1">
    <source>
        <dbReference type="Pfam" id="PF01636"/>
    </source>
</evidence>
<dbReference type="Gene3D" id="3.30.200.20">
    <property type="entry name" value="Phosphorylase Kinase, domain 1"/>
    <property type="match status" value="1"/>
</dbReference>
<feature type="domain" description="Aminoglycoside phosphotransferase" evidence="1">
    <location>
        <begin position="34"/>
        <end position="260"/>
    </location>
</feature>
<gene>
    <name evidence="2" type="ORF">RRU01S_04_00680</name>
</gene>
<dbReference type="CDD" id="cd05155">
    <property type="entry name" value="APH_ChoK_like_1"/>
    <property type="match status" value="1"/>
</dbReference>
<dbReference type="Pfam" id="PF01636">
    <property type="entry name" value="APH"/>
    <property type="match status" value="1"/>
</dbReference>